<dbReference type="VEuPathDB" id="FungiDB:H257_10269"/>
<comment type="caution">
    <text evidence="2">The sequence shown here is derived from an EMBL/GenBank/DDBJ whole genome shotgun (WGS) entry which is preliminary data.</text>
</comment>
<dbReference type="EMBL" id="VJMI01013961">
    <property type="protein sequence ID" value="KAF0746449.1"/>
    <property type="molecule type" value="Genomic_DNA"/>
</dbReference>
<accession>A0A6A5ACF7</accession>
<organism evidence="2 3">
    <name type="scientific">Aphanomyces astaci</name>
    <name type="common">Crayfish plague agent</name>
    <dbReference type="NCBI Taxonomy" id="112090"/>
    <lineage>
        <taxon>Eukaryota</taxon>
        <taxon>Sar</taxon>
        <taxon>Stramenopiles</taxon>
        <taxon>Oomycota</taxon>
        <taxon>Saprolegniomycetes</taxon>
        <taxon>Saprolegniales</taxon>
        <taxon>Verrucalvaceae</taxon>
        <taxon>Aphanomyces</taxon>
    </lineage>
</organism>
<name>A0A6A5ACF7_APHAT</name>
<evidence type="ECO:0000313" key="2">
    <source>
        <dbReference type="EMBL" id="KAF0746449.1"/>
    </source>
</evidence>
<gene>
    <name evidence="2" type="ORF">AaE_008123</name>
</gene>
<sequence>MLKQGSTVRDFASAFEHVRSLDPYHAVGHLINERHCPDRCMTILQERQALVKDLESMRLQLLRKDDQCKKSAAVASSQLIALKKELGELHSQRVLVEKESDLYQQKCKDLTTLLETSYDQHEEDQTKIVKLSENLKRLKKKYDDGLNMARKEATISVMNTHEERKSLKVNAERLRCKLNTERKEWMDTKQSLLETVEEHRSRTDCLERELREA</sequence>
<feature type="coiled-coil region" evidence="1">
    <location>
        <begin position="121"/>
        <end position="209"/>
    </location>
</feature>
<evidence type="ECO:0000256" key="1">
    <source>
        <dbReference type="SAM" id="Coils"/>
    </source>
</evidence>
<dbReference type="AlphaFoldDB" id="A0A6A5ACF7"/>
<protein>
    <submittedName>
        <fullName evidence="2">Uncharacterized protein</fullName>
    </submittedName>
</protein>
<proteinExistence type="predicted"/>
<evidence type="ECO:0000313" key="3">
    <source>
        <dbReference type="Proteomes" id="UP000469452"/>
    </source>
</evidence>
<dbReference type="Proteomes" id="UP000469452">
    <property type="component" value="Unassembled WGS sequence"/>
</dbReference>
<reference evidence="2 3" key="1">
    <citation type="submission" date="2019-06" db="EMBL/GenBank/DDBJ databases">
        <title>Genomics analysis of Aphanomyces spp. identifies a new class of oomycete effector associated with host adaptation.</title>
        <authorList>
            <person name="Gaulin E."/>
        </authorList>
    </citation>
    <scope>NUCLEOTIDE SEQUENCE [LARGE SCALE GENOMIC DNA]</scope>
    <source>
        <strain evidence="2 3">E</strain>
    </source>
</reference>
<keyword evidence="1" id="KW-0175">Coiled coil</keyword>
<feature type="non-terminal residue" evidence="2">
    <location>
        <position position="213"/>
    </location>
</feature>